<evidence type="ECO:0000256" key="5">
    <source>
        <dbReference type="SAM" id="Phobius"/>
    </source>
</evidence>
<evidence type="ECO:0000256" key="2">
    <source>
        <dbReference type="ARBA" id="ARBA00022692"/>
    </source>
</evidence>
<proteinExistence type="predicted"/>
<feature type="transmembrane region" description="Helical" evidence="5">
    <location>
        <begin position="205"/>
        <end position="231"/>
    </location>
</feature>
<feature type="transmembrane region" description="Helical" evidence="5">
    <location>
        <begin position="252"/>
        <end position="276"/>
    </location>
</feature>
<dbReference type="PANTHER" id="PTHR47704:SF1">
    <property type="entry name" value="POTASSIUM TRANSPORTER KIMA"/>
    <property type="match status" value="1"/>
</dbReference>
<name>A0A1A5YCD0_9BACL</name>
<reference evidence="6 7" key="1">
    <citation type="submission" date="2016-05" db="EMBL/GenBank/DDBJ databases">
        <title>Paenibacillus oryzae. sp. nov., isolated from the rice root.</title>
        <authorList>
            <person name="Zhang J."/>
            <person name="Zhang X."/>
        </authorList>
    </citation>
    <scope>NUCLEOTIDE SEQUENCE [LARGE SCALE GENOMIC DNA]</scope>
    <source>
        <strain evidence="6 7">1DrF-4</strain>
    </source>
</reference>
<accession>A0A1A5YCD0</accession>
<dbReference type="OrthoDB" id="9759676at2"/>
<evidence type="ECO:0000256" key="3">
    <source>
        <dbReference type="ARBA" id="ARBA00022989"/>
    </source>
</evidence>
<keyword evidence="3 5" id="KW-1133">Transmembrane helix</keyword>
<dbReference type="GO" id="GO:0016020">
    <property type="term" value="C:membrane"/>
    <property type="evidence" value="ECO:0007669"/>
    <property type="project" value="UniProtKB-SubCell"/>
</dbReference>
<feature type="transmembrane region" description="Helical" evidence="5">
    <location>
        <begin position="345"/>
        <end position="367"/>
    </location>
</feature>
<organism evidence="6 7">
    <name type="scientific">Paenibacillus oryzae</name>
    <dbReference type="NCBI Taxonomy" id="1844972"/>
    <lineage>
        <taxon>Bacteria</taxon>
        <taxon>Bacillati</taxon>
        <taxon>Bacillota</taxon>
        <taxon>Bacilli</taxon>
        <taxon>Bacillales</taxon>
        <taxon>Paenibacillaceae</taxon>
        <taxon>Paenibacillus</taxon>
    </lineage>
</organism>
<dbReference type="Proteomes" id="UP000092024">
    <property type="component" value="Unassembled WGS sequence"/>
</dbReference>
<evidence type="ECO:0000313" key="6">
    <source>
        <dbReference type="EMBL" id="OBR63266.1"/>
    </source>
</evidence>
<dbReference type="AlphaFoldDB" id="A0A1A5YCD0"/>
<sequence>MLSDAKKWLIGKPLKSNELGEQKLNKRKALAILSSDALSSVAYGPEQVFIVLAAAGAAAYWYSIPIGMGVLLLLTVLILSYRQILYAYPQGGGAYVVAKEQLGVYPGLIAGGSLLVDYILTVAVSVSAGTDAITSAIPILHEYNVPIAILFVMVITLLNLRGLTESASIMAYPAYLFVLALLILIIGGLWRIATGQEPPGAHGTFGVPVAGVGLFLLVKAFASGSSALTGVEAISNAIPNFKAPAAQNAVRTLLAMGILLAVLFAGILFLAYYYGISPRPEVTLVSDIAERTFGRGFVYYLIQGVTALILILAANTGYSAFPMLAVNLAKDKFVPRMFSARGDRLGYSNGIIALGLLSIVLIIAFQGRTERLIPLYAVGVFIPFALSQTGMTLKWLREKPKGWALKLGINAIGALASLTVVLIFFVTKPTQVWPVLIFLPALIVVFLLIRGHYRAVGDGLRISEEHEPSIEGNVLIVPVAGITKVVEGSLNYARSLAADHLIAVHVSFDREEEEAFRVKWAEWQPDVRLVTLHSPYRSIIQPLSKFIDVMQRKAGAANYRVTVIIPQFVPKKGWHNMLHNQSGFLLHTYLLYRRDIIVTTVPYHLPK</sequence>
<keyword evidence="4 5" id="KW-0472">Membrane</keyword>
<dbReference type="STRING" id="1844972.A7K91_25290"/>
<dbReference type="PANTHER" id="PTHR47704">
    <property type="entry name" value="POTASSIUM TRANSPORTER KIMA"/>
    <property type="match status" value="1"/>
</dbReference>
<dbReference type="Gene3D" id="1.20.1740.10">
    <property type="entry name" value="Amino acid/polyamine transporter I"/>
    <property type="match status" value="1"/>
</dbReference>
<evidence type="ECO:0000256" key="4">
    <source>
        <dbReference type="ARBA" id="ARBA00023136"/>
    </source>
</evidence>
<feature type="transmembrane region" description="Helical" evidence="5">
    <location>
        <begin position="432"/>
        <end position="449"/>
    </location>
</feature>
<feature type="transmembrane region" description="Helical" evidence="5">
    <location>
        <begin position="373"/>
        <end position="395"/>
    </location>
</feature>
<keyword evidence="2 5" id="KW-0812">Transmembrane</keyword>
<feature type="transmembrane region" description="Helical" evidence="5">
    <location>
        <begin position="296"/>
        <end position="324"/>
    </location>
</feature>
<evidence type="ECO:0000313" key="7">
    <source>
        <dbReference type="Proteomes" id="UP000092024"/>
    </source>
</evidence>
<feature type="transmembrane region" description="Helical" evidence="5">
    <location>
        <begin position="172"/>
        <end position="193"/>
    </location>
</feature>
<dbReference type="RefSeq" id="WP_068686532.1">
    <property type="nucleotide sequence ID" value="NZ_LYPA01000074.1"/>
</dbReference>
<dbReference type="Pfam" id="PF13520">
    <property type="entry name" value="AA_permease_2"/>
    <property type="match status" value="1"/>
</dbReference>
<dbReference type="InterPro" id="IPR053153">
    <property type="entry name" value="APC_K+_Transporter"/>
</dbReference>
<feature type="transmembrane region" description="Helical" evidence="5">
    <location>
        <begin position="59"/>
        <end position="81"/>
    </location>
</feature>
<protein>
    <submittedName>
        <fullName evidence="6">Amino acid permease</fullName>
    </submittedName>
</protein>
<comment type="subcellular location">
    <subcellularLocation>
        <location evidence="1">Membrane</location>
        <topology evidence="1">Multi-pass membrane protein</topology>
    </subcellularLocation>
</comment>
<evidence type="ECO:0000256" key="1">
    <source>
        <dbReference type="ARBA" id="ARBA00004141"/>
    </source>
</evidence>
<feature type="transmembrane region" description="Helical" evidence="5">
    <location>
        <begin position="407"/>
        <end position="426"/>
    </location>
</feature>
<gene>
    <name evidence="6" type="ORF">A7K91_25290</name>
</gene>
<feature type="transmembrane region" description="Helical" evidence="5">
    <location>
        <begin position="143"/>
        <end position="160"/>
    </location>
</feature>
<comment type="caution">
    <text evidence="6">The sequence shown here is derived from an EMBL/GenBank/DDBJ whole genome shotgun (WGS) entry which is preliminary data.</text>
</comment>
<keyword evidence="7" id="KW-1185">Reference proteome</keyword>
<dbReference type="GO" id="GO:0022857">
    <property type="term" value="F:transmembrane transporter activity"/>
    <property type="evidence" value="ECO:0007669"/>
    <property type="project" value="InterPro"/>
</dbReference>
<feature type="transmembrane region" description="Helical" evidence="5">
    <location>
        <begin position="102"/>
        <end position="123"/>
    </location>
</feature>
<dbReference type="EMBL" id="LYPA01000074">
    <property type="protein sequence ID" value="OBR63266.1"/>
    <property type="molecule type" value="Genomic_DNA"/>
</dbReference>
<dbReference type="InterPro" id="IPR002293">
    <property type="entry name" value="AA/rel_permease1"/>
</dbReference>